<dbReference type="NCBIfam" id="TIGR01849">
    <property type="entry name" value="PHB_depoly_PhaZ"/>
    <property type="match status" value="1"/>
</dbReference>
<dbReference type="PANTHER" id="PTHR36837:SF4">
    <property type="entry name" value="BLR0908 PROTEIN"/>
    <property type="match status" value="1"/>
</dbReference>
<dbReference type="Gene3D" id="3.40.50.1820">
    <property type="entry name" value="alpha/beta hydrolase"/>
    <property type="match status" value="1"/>
</dbReference>
<evidence type="ECO:0000313" key="2">
    <source>
        <dbReference type="EMBL" id="MFG6429612.1"/>
    </source>
</evidence>
<keyword evidence="3" id="KW-1185">Reference proteome</keyword>
<dbReference type="Pfam" id="PF06850">
    <property type="entry name" value="PHB_depo_C"/>
    <property type="match status" value="1"/>
</dbReference>
<comment type="caution">
    <text evidence="2">The sequence shown here is derived from an EMBL/GenBank/DDBJ whole genome shotgun (WGS) entry which is preliminary data.</text>
</comment>
<proteinExistence type="predicted"/>
<sequence>MYPAYQAHVDLLWPLRAATRWSLPFLQDPSLADNNWLPARQMAAAGQVFELAQVTHKRPPWRIAEVVSSAGERWPVAEEAVLTTPFATLMRFRREGAPAAPKVLVVAPMSGHFATLLRDTVRTLMQDHDVYVSDWHNVRDVPLSAGRFGLDEYTQHIIDFLAAMGPGANVVAVCQPCVSSLAAVAIMAEDDHPATPASLTLMAGPIDCRVNPTAVNELATSKPIEWFRKNLISHVPWQHGGAGRRVYPGFVQLSAFMSMNKDRHANAFKDYYKHLVNDEFDKAEITRTFYEEYMAVADLAADFYLETVERVFQTYDLPRGELMFKGRRVNPAAIRRTALLTVEGERDDICSVGQTLAAQDLASSLKMYLRTHYIQPNVGHYGVFSGRRWQHQVYPLVRRVIQVSQ</sequence>
<feature type="domain" description="PHB de-polymerase C-terminal" evidence="1">
    <location>
        <begin position="203"/>
        <end position="402"/>
    </location>
</feature>
<dbReference type="PIRSF" id="PIRSF020818">
    <property type="entry name" value="PHB_depoly_PhaZ"/>
    <property type="match status" value="1"/>
</dbReference>
<dbReference type="InterPro" id="IPR051321">
    <property type="entry name" value="PHA/PHB_synthase"/>
</dbReference>
<dbReference type="SUPFAM" id="SSF53474">
    <property type="entry name" value="alpha/beta-Hydrolases"/>
    <property type="match status" value="1"/>
</dbReference>
<accession>A0ABW7F2Z2</accession>
<dbReference type="PANTHER" id="PTHR36837">
    <property type="entry name" value="POLY(3-HYDROXYALKANOATE) POLYMERASE SUBUNIT PHAC"/>
    <property type="match status" value="1"/>
</dbReference>
<dbReference type="Proteomes" id="UP001606210">
    <property type="component" value="Unassembled WGS sequence"/>
</dbReference>
<dbReference type="EMBL" id="JBIGHV010000002">
    <property type="protein sequence ID" value="MFG6429612.1"/>
    <property type="molecule type" value="Genomic_DNA"/>
</dbReference>
<protein>
    <submittedName>
        <fullName evidence="2">Polyhydroxyalkanoate depolymerase</fullName>
    </submittedName>
</protein>
<name>A0ABW7F2Z2_9BURK</name>
<evidence type="ECO:0000259" key="1">
    <source>
        <dbReference type="Pfam" id="PF06850"/>
    </source>
</evidence>
<reference evidence="2 3" key="1">
    <citation type="submission" date="2024-08" db="EMBL/GenBank/DDBJ databases">
        <authorList>
            <person name="Lu H."/>
        </authorList>
    </citation>
    <scope>NUCLEOTIDE SEQUENCE [LARGE SCALE GENOMIC DNA]</scope>
    <source>
        <strain evidence="2 3">LYH14W</strain>
    </source>
</reference>
<dbReference type="RefSeq" id="WP_394477205.1">
    <property type="nucleotide sequence ID" value="NZ_JBIGHV010000002.1"/>
</dbReference>
<dbReference type="InterPro" id="IPR009656">
    <property type="entry name" value="PHB_depo_C"/>
</dbReference>
<gene>
    <name evidence="2" type="ORF">ACG00Y_06800</name>
</gene>
<dbReference type="InterPro" id="IPR029058">
    <property type="entry name" value="AB_hydrolase_fold"/>
</dbReference>
<dbReference type="InterPro" id="IPR010915">
    <property type="entry name" value="PHB_depoly_PhaZ"/>
</dbReference>
<evidence type="ECO:0000313" key="3">
    <source>
        <dbReference type="Proteomes" id="UP001606210"/>
    </source>
</evidence>
<organism evidence="2 3">
    <name type="scientific">Pelomonas parva</name>
    <dbReference type="NCBI Taxonomy" id="3299032"/>
    <lineage>
        <taxon>Bacteria</taxon>
        <taxon>Pseudomonadati</taxon>
        <taxon>Pseudomonadota</taxon>
        <taxon>Betaproteobacteria</taxon>
        <taxon>Burkholderiales</taxon>
        <taxon>Sphaerotilaceae</taxon>
        <taxon>Roseateles</taxon>
    </lineage>
</organism>